<evidence type="ECO:0000256" key="4">
    <source>
        <dbReference type="ARBA" id="ARBA00022691"/>
    </source>
</evidence>
<dbReference type="RefSeq" id="XP_005847372.1">
    <property type="nucleotide sequence ID" value="XM_005847310.1"/>
</dbReference>
<dbReference type="InParanoid" id="E1ZGC2"/>
<evidence type="ECO:0000256" key="5">
    <source>
        <dbReference type="ARBA" id="ARBA00022884"/>
    </source>
</evidence>
<proteinExistence type="inferred from homology"/>
<feature type="binding site" evidence="7">
    <location>
        <position position="36"/>
    </location>
    <ligand>
        <name>S-adenosyl-L-methionine</name>
        <dbReference type="ChEBI" id="CHEBI:59789"/>
    </ligand>
</feature>
<dbReference type="InterPro" id="IPR020598">
    <property type="entry name" value="rRNA_Ade_methylase_Trfase_N"/>
</dbReference>
<name>E1ZGC2_CHLVA</name>
<feature type="binding site" evidence="7">
    <location>
        <position position="112"/>
    </location>
    <ligand>
        <name>S-adenosyl-L-methionine</name>
        <dbReference type="ChEBI" id="CHEBI:59789"/>
    </ligand>
</feature>
<dbReference type="Gene3D" id="3.40.50.150">
    <property type="entry name" value="Vaccinia Virus protein VP39"/>
    <property type="match status" value="1"/>
</dbReference>
<dbReference type="OrthoDB" id="74991at2759"/>
<dbReference type="EC" id="2.1.1.-" evidence="8"/>
<dbReference type="SUPFAM" id="SSF53335">
    <property type="entry name" value="S-adenosyl-L-methionine-dependent methyltransferases"/>
    <property type="match status" value="1"/>
</dbReference>
<reference evidence="10 11" key="1">
    <citation type="journal article" date="2010" name="Plant Cell">
        <title>The Chlorella variabilis NC64A genome reveals adaptation to photosymbiosis, coevolution with viruses, and cryptic sex.</title>
        <authorList>
            <person name="Blanc G."/>
            <person name="Duncan G."/>
            <person name="Agarkova I."/>
            <person name="Borodovsky M."/>
            <person name="Gurnon J."/>
            <person name="Kuo A."/>
            <person name="Lindquist E."/>
            <person name="Lucas S."/>
            <person name="Pangilinan J."/>
            <person name="Polle J."/>
            <person name="Salamov A."/>
            <person name="Terry A."/>
            <person name="Yamada T."/>
            <person name="Dunigan D.D."/>
            <person name="Grigoriev I.V."/>
            <person name="Claverie J.M."/>
            <person name="Van Etten J.L."/>
        </authorList>
    </citation>
    <scope>NUCLEOTIDE SEQUENCE [LARGE SCALE GENOMIC DNA]</scope>
    <source>
        <strain evidence="10 11">NC64A</strain>
    </source>
</reference>
<feature type="binding site" evidence="7">
    <location>
        <position position="63"/>
    </location>
    <ligand>
        <name>S-adenosyl-L-methionine</name>
        <dbReference type="ChEBI" id="CHEBI:59789"/>
    </ligand>
</feature>
<dbReference type="PROSITE" id="PS51689">
    <property type="entry name" value="SAM_RNA_A_N6_MT"/>
    <property type="match status" value="1"/>
</dbReference>
<dbReference type="OMA" id="ANYRTWC"/>
<dbReference type="FunCoup" id="E1ZGC2">
    <property type="interactions" value="1353"/>
</dbReference>
<keyword evidence="2 7" id="KW-0489">Methyltransferase</keyword>
<evidence type="ECO:0000256" key="7">
    <source>
        <dbReference type="PROSITE-ProRule" id="PRU01026"/>
    </source>
</evidence>
<evidence type="ECO:0000259" key="9">
    <source>
        <dbReference type="SMART" id="SM00650"/>
    </source>
</evidence>
<dbReference type="SMART" id="SM00650">
    <property type="entry name" value="rADc"/>
    <property type="match status" value="1"/>
</dbReference>
<keyword evidence="11" id="KW-1185">Reference proteome</keyword>
<dbReference type="PROSITE" id="PS01131">
    <property type="entry name" value="RRNA_A_DIMETH"/>
    <property type="match status" value="1"/>
</dbReference>
<dbReference type="GeneID" id="17354816"/>
<dbReference type="InterPro" id="IPR029063">
    <property type="entry name" value="SAM-dependent_MTases_sf"/>
</dbReference>
<dbReference type="PANTHER" id="PTHR11727">
    <property type="entry name" value="DIMETHYLADENOSINE TRANSFERASE"/>
    <property type="match status" value="1"/>
</dbReference>
<sequence length="312" mass="34306">MAHALSARGRGAARCHPPLVLACPAGIEFHKSKGQHILKNPLVVQSIVDKAGIKSTDVVLEIGPGTGNLTMKLLERAKKVIAVELDPRMVLELTRRVQGTPYQNQLQIIHGDVMKVQLPYFDICVANIPYQISSPLTFKLLAHRPCFRAAVIMYQHEFAMRLVAKPGDPAYSRLAVNTQLLARVNHLLKVGRNNFRPPPKVDSSVVRIEPRNPAPPVNLLEWDGLVRLCFGRKNKTLGAIFRQGNTLALLEQNYAVAQALHRAADGGEVDLVAAVVEVLSGSGFLERRSAKMTQDDFLQLLAVFNTAGIHFA</sequence>
<dbReference type="InterPro" id="IPR020596">
    <property type="entry name" value="rRNA_Ade_Mease_Trfase_CS"/>
</dbReference>
<dbReference type="PANTHER" id="PTHR11727:SF7">
    <property type="entry name" value="DIMETHYLADENOSINE TRANSFERASE-RELATED"/>
    <property type="match status" value="1"/>
</dbReference>
<dbReference type="FunFam" id="3.40.50.150:FF:000007">
    <property type="entry name" value="rRNA adenine N(6)-methyltransferase"/>
    <property type="match status" value="1"/>
</dbReference>
<dbReference type="InterPro" id="IPR011530">
    <property type="entry name" value="rRNA_adenine_dimethylase"/>
</dbReference>
<dbReference type="GO" id="GO:0003723">
    <property type="term" value="F:RNA binding"/>
    <property type="evidence" value="ECO:0007669"/>
    <property type="project" value="UniProtKB-UniRule"/>
</dbReference>
<evidence type="ECO:0000256" key="6">
    <source>
        <dbReference type="ARBA" id="ARBA00061109"/>
    </source>
</evidence>
<evidence type="ECO:0000313" key="10">
    <source>
        <dbReference type="EMBL" id="EFN55270.1"/>
    </source>
</evidence>
<evidence type="ECO:0000256" key="1">
    <source>
        <dbReference type="ARBA" id="ARBA00022552"/>
    </source>
</evidence>
<dbReference type="InterPro" id="IPR001737">
    <property type="entry name" value="KsgA/Erm"/>
</dbReference>
<feature type="binding site" evidence="7">
    <location>
        <position position="127"/>
    </location>
    <ligand>
        <name>S-adenosyl-L-methionine</name>
        <dbReference type="ChEBI" id="CHEBI:59789"/>
    </ligand>
</feature>
<dbReference type="Pfam" id="PF00398">
    <property type="entry name" value="RrnaAD"/>
    <property type="match status" value="1"/>
</dbReference>
<dbReference type="AlphaFoldDB" id="E1ZGC2"/>
<dbReference type="GO" id="GO:0000179">
    <property type="term" value="F:rRNA (adenine-N6,N6-)-dimethyltransferase activity"/>
    <property type="evidence" value="ECO:0007669"/>
    <property type="project" value="UniProtKB-UniRule"/>
</dbReference>
<feature type="binding site" evidence="7">
    <location>
        <position position="84"/>
    </location>
    <ligand>
        <name>S-adenosyl-L-methionine</name>
        <dbReference type="ChEBI" id="CHEBI:59789"/>
    </ligand>
</feature>
<keyword evidence="5 7" id="KW-0694">RNA-binding</keyword>
<keyword evidence="3 7" id="KW-0808">Transferase</keyword>
<dbReference type="Gene3D" id="1.10.8.480">
    <property type="match status" value="1"/>
</dbReference>
<gene>
    <name evidence="10" type="ORF">CHLNCDRAFT_23464</name>
</gene>
<accession>E1ZGC2</accession>
<dbReference type="NCBIfam" id="TIGR00755">
    <property type="entry name" value="ksgA"/>
    <property type="match status" value="1"/>
</dbReference>
<dbReference type="EMBL" id="GL433845">
    <property type="protein sequence ID" value="EFN55270.1"/>
    <property type="molecule type" value="Genomic_DNA"/>
</dbReference>
<feature type="domain" description="Ribosomal RNA adenine methylase transferase N-terminal" evidence="9">
    <location>
        <begin position="43"/>
        <end position="212"/>
    </location>
</feature>
<comment type="similarity">
    <text evidence="6 7 8">Belongs to the class I-like SAM-binding methyltransferase superfamily. rRNA adenine N(6)-methyltransferase family.</text>
</comment>
<dbReference type="STRING" id="554065.E1ZGC2"/>
<dbReference type="HAMAP" id="MF_00607">
    <property type="entry name" value="16SrRNA_methyltr_A"/>
    <property type="match status" value="1"/>
</dbReference>
<dbReference type="Proteomes" id="UP000008141">
    <property type="component" value="Unassembled WGS sequence"/>
</dbReference>
<dbReference type="KEGG" id="cvr:CHLNCDRAFT_23464"/>
<evidence type="ECO:0000256" key="8">
    <source>
        <dbReference type="RuleBase" id="RU362106"/>
    </source>
</evidence>
<organism evidence="11">
    <name type="scientific">Chlorella variabilis</name>
    <name type="common">Green alga</name>
    <dbReference type="NCBI Taxonomy" id="554065"/>
    <lineage>
        <taxon>Eukaryota</taxon>
        <taxon>Viridiplantae</taxon>
        <taxon>Chlorophyta</taxon>
        <taxon>core chlorophytes</taxon>
        <taxon>Trebouxiophyceae</taxon>
        <taxon>Chlorellales</taxon>
        <taxon>Chlorellaceae</taxon>
        <taxon>Chlorella clade</taxon>
        <taxon>Chlorella</taxon>
    </lineage>
</organism>
<dbReference type="CDD" id="cd02440">
    <property type="entry name" value="AdoMet_MTases"/>
    <property type="match status" value="1"/>
</dbReference>
<keyword evidence="1 8" id="KW-0698">rRNA processing</keyword>
<evidence type="ECO:0000313" key="11">
    <source>
        <dbReference type="Proteomes" id="UP000008141"/>
    </source>
</evidence>
<protein>
    <recommendedName>
        <fullName evidence="8">rRNA adenine N(6)-methyltransferase</fullName>
        <ecNumber evidence="8">2.1.1.-</ecNumber>
    </recommendedName>
</protein>
<keyword evidence="4 7" id="KW-0949">S-adenosyl-L-methionine</keyword>
<dbReference type="eggNOG" id="KOG0820">
    <property type="taxonomic scope" value="Eukaryota"/>
</dbReference>
<evidence type="ECO:0000256" key="2">
    <source>
        <dbReference type="ARBA" id="ARBA00022603"/>
    </source>
</evidence>
<evidence type="ECO:0000256" key="3">
    <source>
        <dbReference type="ARBA" id="ARBA00022679"/>
    </source>
</evidence>
<feature type="binding site" evidence="7">
    <location>
        <position position="38"/>
    </location>
    <ligand>
        <name>S-adenosyl-L-methionine</name>
        <dbReference type="ChEBI" id="CHEBI:59789"/>
    </ligand>
</feature>